<dbReference type="Proteomes" id="UP000007993">
    <property type="component" value="Unassembled WGS sequence"/>
</dbReference>
<sequence>MVAAKGKCWFTGSSSFGEFSLSVSLFSWLSLKHVGDQHPEYA</sequence>
<comment type="caution">
    <text evidence="1">The sequence shown here is derived from an EMBL/GenBank/DDBJ whole genome shotgun (WGS) entry which is preliminary data.</text>
</comment>
<accession>K5D2U2</accession>
<dbReference type="AlphaFoldDB" id="K5D2U2"/>
<name>K5D2U2_RHOBT</name>
<evidence type="ECO:0000313" key="2">
    <source>
        <dbReference type="Proteomes" id="UP000007993"/>
    </source>
</evidence>
<evidence type="ECO:0000313" key="1">
    <source>
        <dbReference type="EMBL" id="EKK00897.1"/>
    </source>
</evidence>
<protein>
    <submittedName>
        <fullName evidence="1">Uncharacterized protein</fullName>
    </submittedName>
</protein>
<reference evidence="1 2" key="1">
    <citation type="journal article" date="2013" name="Mar. Genomics">
        <title>Expression of sulfatases in Rhodopirellula baltica and the diversity of sulfatases in the genus Rhodopirellula.</title>
        <authorList>
            <person name="Wegner C.E."/>
            <person name="Richter-Heitmann T."/>
            <person name="Klindworth A."/>
            <person name="Klockow C."/>
            <person name="Richter M."/>
            <person name="Achstetter T."/>
            <person name="Glockner F.O."/>
            <person name="Harder J."/>
        </authorList>
    </citation>
    <scope>NUCLEOTIDE SEQUENCE [LARGE SCALE GENOMIC DNA]</scope>
    <source>
        <strain evidence="1 2">SH28</strain>
    </source>
</reference>
<proteinExistence type="predicted"/>
<organism evidence="1 2">
    <name type="scientific">Rhodopirellula baltica SH28</name>
    <dbReference type="NCBI Taxonomy" id="993517"/>
    <lineage>
        <taxon>Bacteria</taxon>
        <taxon>Pseudomonadati</taxon>
        <taxon>Planctomycetota</taxon>
        <taxon>Planctomycetia</taxon>
        <taxon>Pirellulales</taxon>
        <taxon>Pirellulaceae</taxon>
        <taxon>Rhodopirellula</taxon>
    </lineage>
</organism>
<gene>
    <name evidence="1" type="ORF">RBSH_03772</name>
</gene>
<dbReference type="EMBL" id="AMCW01000110">
    <property type="protein sequence ID" value="EKK00897.1"/>
    <property type="molecule type" value="Genomic_DNA"/>
</dbReference>